<sequence length="142" mass="15862">MAGLADAEGRAQQWRQARAELEDVDRAVEDLQEELRRFQMRRKVLAEREAALRAGAGQVEADQEKKQAAAEPRFFSLAEDDAERSPCSTEGDAEDRGSSTSSMEDWEVGLEALNSMGSRDRGANLRAHMLMASTKKPPVRRR</sequence>
<dbReference type="EMBL" id="HBIC01048249">
    <property type="protein sequence ID" value="CAE0295767.1"/>
    <property type="molecule type" value="Transcribed_RNA"/>
</dbReference>
<proteinExistence type="predicted"/>
<keyword evidence="1" id="KW-0175">Coiled coil</keyword>
<accession>A0A7S3MEL7</accession>
<feature type="coiled-coil region" evidence="1">
    <location>
        <begin position="4"/>
        <end position="48"/>
    </location>
</feature>
<evidence type="ECO:0000256" key="2">
    <source>
        <dbReference type="SAM" id="MobiDB-lite"/>
    </source>
</evidence>
<organism evidence="3">
    <name type="scientific">Spumella elongata</name>
    <dbReference type="NCBI Taxonomy" id="89044"/>
    <lineage>
        <taxon>Eukaryota</taxon>
        <taxon>Sar</taxon>
        <taxon>Stramenopiles</taxon>
        <taxon>Ochrophyta</taxon>
        <taxon>Chrysophyceae</taxon>
        <taxon>Chromulinales</taxon>
        <taxon>Chromulinaceae</taxon>
        <taxon>Spumella</taxon>
    </lineage>
</organism>
<protein>
    <submittedName>
        <fullName evidence="3">Uncharacterized protein</fullName>
    </submittedName>
</protein>
<name>A0A7S3MEL7_9STRA</name>
<gene>
    <name evidence="3" type="ORF">SELO1098_LOCUS24619</name>
</gene>
<dbReference type="AlphaFoldDB" id="A0A7S3MEL7"/>
<evidence type="ECO:0000313" key="3">
    <source>
        <dbReference type="EMBL" id="CAE0295767.1"/>
    </source>
</evidence>
<reference evidence="3" key="1">
    <citation type="submission" date="2021-01" db="EMBL/GenBank/DDBJ databases">
        <authorList>
            <person name="Corre E."/>
            <person name="Pelletier E."/>
            <person name="Niang G."/>
            <person name="Scheremetjew M."/>
            <person name="Finn R."/>
            <person name="Kale V."/>
            <person name="Holt S."/>
            <person name="Cochrane G."/>
            <person name="Meng A."/>
            <person name="Brown T."/>
            <person name="Cohen L."/>
        </authorList>
    </citation>
    <scope>NUCLEOTIDE SEQUENCE</scope>
    <source>
        <strain evidence="3">CCAP 955/1</strain>
    </source>
</reference>
<evidence type="ECO:0000256" key="1">
    <source>
        <dbReference type="SAM" id="Coils"/>
    </source>
</evidence>
<feature type="region of interest" description="Disordered" evidence="2">
    <location>
        <begin position="54"/>
        <end position="106"/>
    </location>
</feature>